<dbReference type="RefSeq" id="WP_413781517.1">
    <property type="nucleotide sequence ID" value="NZ_JAUOZS010000001.1"/>
</dbReference>
<dbReference type="InterPro" id="IPR006699">
    <property type="entry name" value="GlpP"/>
</dbReference>
<organism evidence="1 2">
    <name type="scientific">Anaeroselena agilis</name>
    <dbReference type="NCBI Taxonomy" id="3063788"/>
    <lineage>
        <taxon>Bacteria</taxon>
        <taxon>Bacillati</taxon>
        <taxon>Bacillota</taxon>
        <taxon>Negativicutes</taxon>
        <taxon>Acetonemataceae</taxon>
        <taxon>Anaeroselena</taxon>
    </lineage>
</organism>
<protein>
    <submittedName>
        <fullName evidence="1">Glycerol-3-phosphate responsive antiterminator</fullName>
    </submittedName>
</protein>
<dbReference type="InterPro" id="IPR013785">
    <property type="entry name" value="Aldolase_TIM"/>
</dbReference>
<gene>
    <name evidence="1" type="ORF">Q4T40_17610</name>
</gene>
<keyword evidence="2" id="KW-1185">Reference proteome</keyword>
<evidence type="ECO:0000313" key="2">
    <source>
        <dbReference type="Proteomes" id="UP001254848"/>
    </source>
</evidence>
<proteinExistence type="predicted"/>
<reference evidence="1 2" key="1">
    <citation type="submission" date="2023-07" db="EMBL/GenBank/DDBJ databases">
        <title>The novel representative of Negativicutes class, Anaeroselena agilis gen. nov. sp. nov.</title>
        <authorList>
            <person name="Prokofeva M.I."/>
            <person name="Elcheninov A.G."/>
            <person name="Klyukina A."/>
            <person name="Kublanov I.V."/>
            <person name="Frolov E.N."/>
            <person name="Podosokorskaya O.A."/>
        </authorList>
    </citation>
    <scope>NUCLEOTIDE SEQUENCE [LARGE SCALE GENOMIC DNA]</scope>
    <source>
        <strain evidence="1 2">4137-cl</strain>
    </source>
</reference>
<evidence type="ECO:0000313" key="1">
    <source>
        <dbReference type="EMBL" id="MDT8903055.1"/>
    </source>
</evidence>
<dbReference type="PANTHER" id="PTHR35787">
    <property type="entry name" value="GLYCEROL UPTAKE OPERON ANTITERMINATOR REGULATORY PROTEIN"/>
    <property type="match status" value="1"/>
</dbReference>
<dbReference type="PIRSF" id="PIRSF016897">
    <property type="entry name" value="GlpP"/>
    <property type="match status" value="1"/>
</dbReference>
<dbReference type="EMBL" id="JAUOZS010000001">
    <property type="protein sequence ID" value="MDT8903055.1"/>
    <property type="molecule type" value="Genomic_DNA"/>
</dbReference>
<dbReference type="PANTHER" id="PTHR35787:SF1">
    <property type="entry name" value="GLYCEROL UPTAKE OPERON ANTITERMINATOR REGULATORY PROTEIN"/>
    <property type="match status" value="1"/>
</dbReference>
<dbReference type="SUPFAM" id="SSF110391">
    <property type="entry name" value="GlpP-like"/>
    <property type="match status" value="1"/>
</dbReference>
<dbReference type="Gene3D" id="3.20.20.70">
    <property type="entry name" value="Aldolase class I"/>
    <property type="match status" value="1"/>
</dbReference>
<name>A0ABU3P302_9FIRM</name>
<comment type="caution">
    <text evidence="1">The sequence shown here is derived from an EMBL/GenBank/DDBJ whole genome shotgun (WGS) entry which is preliminary data.</text>
</comment>
<dbReference type="Proteomes" id="UP001254848">
    <property type="component" value="Unassembled WGS sequence"/>
</dbReference>
<dbReference type="Pfam" id="PF04309">
    <property type="entry name" value="G3P_antiterm"/>
    <property type="match status" value="1"/>
</dbReference>
<sequence length="191" mass="20434">MSRDIVGMLCDGPVIPAARNKGDFEFALSHVTSPSIILLFGDIFTLPALLDKARLAKKLVIVHLDLIEGLGKDKVGVRFLARSGVKAIITTKPHLGRIAREEKMIVIQRLFLMDSEALRTGINLLSSFKPDAVEVLPGTVPVAAVVELTRVTGLPVLAGGLISTAEDVSRAIGNGICAISTSKRELWNLSS</sequence>
<accession>A0ABU3P302</accession>